<evidence type="ECO:0000313" key="2">
    <source>
        <dbReference type="EMBL" id="BDB55104.1"/>
    </source>
</evidence>
<dbReference type="Pfam" id="PF08279">
    <property type="entry name" value="HTH_11"/>
    <property type="match status" value="1"/>
</dbReference>
<feature type="domain" description="Helix-turn-helix type 11" evidence="1">
    <location>
        <begin position="11"/>
        <end position="51"/>
    </location>
</feature>
<reference evidence="2 3" key="2">
    <citation type="journal article" date="2022" name="Microorganisms">
        <title>Complete Genome Sequences of Two Flavobacterium ammonificans Strains and a Flavobacterium ammoniigenes Strain of Ammonifying Bacterioplankton Isolated from Surface River Water.</title>
        <authorList>
            <person name="Suda W."/>
            <person name="Ogata Y."/>
            <person name="Shindo C."/>
            <person name="Watanabe K."/>
        </authorList>
    </citation>
    <scope>NUCLEOTIDE SEQUENCE [LARGE SCALE GENOMIC DNA]</scope>
    <source>
        <strain evidence="2 3">GENT5</strain>
    </source>
</reference>
<protein>
    <recommendedName>
        <fullName evidence="1">Helix-turn-helix type 11 domain-containing protein</fullName>
    </recommendedName>
</protein>
<keyword evidence="3" id="KW-1185">Reference proteome</keyword>
<organism evidence="2 3">
    <name type="scientific">Flavobacterium ammoniigenes</name>
    <dbReference type="NCBI Taxonomy" id="1751095"/>
    <lineage>
        <taxon>Bacteria</taxon>
        <taxon>Pseudomonadati</taxon>
        <taxon>Bacteroidota</taxon>
        <taxon>Flavobacteriia</taxon>
        <taxon>Flavobacteriales</taxon>
        <taxon>Flavobacteriaceae</taxon>
        <taxon>Flavobacterium</taxon>
    </lineage>
</organism>
<dbReference type="Proteomes" id="UP001319867">
    <property type="component" value="Chromosome"/>
</dbReference>
<dbReference type="InterPro" id="IPR013196">
    <property type="entry name" value="HTH_11"/>
</dbReference>
<gene>
    <name evidence="2" type="ORF">GENT5_14090</name>
</gene>
<evidence type="ECO:0000259" key="1">
    <source>
        <dbReference type="Pfam" id="PF08279"/>
    </source>
</evidence>
<evidence type="ECO:0000313" key="3">
    <source>
        <dbReference type="Proteomes" id="UP001319867"/>
    </source>
</evidence>
<accession>A0ABM7V6C1</accession>
<dbReference type="InterPro" id="IPR036388">
    <property type="entry name" value="WH-like_DNA-bd_sf"/>
</dbReference>
<proteinExistence type="predicted"/>
<sequence>MDIRIIIRLNELIAAEQTGSPKELASKLDISIRTVYNYIAFMKKEMKAPIVYDFQRLSYVYEEECEFNFNAVEK</sequence>
<reference evidence="2 3" key="1">
    <citation type="journal article" date="2022" name="Int. J. Syst. Evol. Microbiol.">
        <title>Flavobacterium ammonificans sp. nov. and Flavobacterium ammoniigenes sp. nov., ammonifying bacteria isolated from surface river water.</title>
        <authorList>
            <person name="Watanabe K."/>
            <person name="Kitamura T."/>
            <person name="Ogata Y."/>
            <person name="Shindo C."/>
            <person name="Suda W."/>
        </authorList>
    </citation>
    <scope>NUCLEOTIDE SEQUENCE [LARGE SCALE GENOMIC DNA]</scope>
    <source>
        <strain evidence="2 3">GENT5</strain>
    </source>
</reference>
<name>A0ABM7V6C1_9FLAO</name>
<dbReference type="EMBL" id="AP025184">
    <property type="protein sequence ID" value="BDB55104.1"/>
    <property type="molecule type" value="Genomic_DNA"/>
</dbReference>
<dbReference type="RefSeq" id="WP_255657589.1">
    <property type="nucleotide sequence ID" value="NZ_AP025184.1"/>
</dbReference>
<dbReference type="Gene3D" id="1.10.10.10">
    <property type="entry name" value="Winged helix-like DNA-binding domain superfamily/Winged helix DNA-binding domain"/>
    <property type="match status" value="1"/>
</dbReference>